<protein>
    <submittedName>
        <fullName evidence="2">Uncharacterized protein</fullName>
    </submittedName>
</protein>
<keyword evidence="3" id="KW-1185">Reference proteome</keyword>
<dbReference type="RefSeq" id="XP_002949698.1">
    <property type="nucleotide sequence ID" value="XM_002949652.1"/>
</dbReference>
<name>D8TT50_VOLCA</name>
<keyword evidence="1" id="KW-0812">Transmembrane</keyword>
<dbReference type="InParanoid" id="D8TT50"/>
<dbReference type="AlphaFoldDB" id="D8TT50"/>
<organism evidence="3">
    <name type="scientific">Volvox carteri f. nagariensis</name>
    <dbReference type="NCBI Taxonomy" id="3068"/>
    <lineage>
        <taxon>Eukaryota</taxon>
        <taxon>Viridiplantae</taxon>
        <taxon>Chlorophyta</taxon>
        <taxon>core chlorophytes</taxon>
        <taxon>Chlorophyceae</taxon>
        <taxon>CS clade</taxon>
        <taxon>Chlamydomonadales</taxon>
        <taxon>Volvocaceae</taxon>
        <taxon>Volvox</taxon>
    </lineage>
</organism>
<evidence type="ECO:0000313" key="3">
    <source>
        <dbReference type="Proteomes" id="UP000001058"/>
    </source>
</evidence>
<dbReference type="EMBL" id="GL378336">
    <property type="protein sequence ID" value="EFJ49250.1"/>
    <property type="molecule type" value="Genomic_DNA"/>
</dbReference>
<accession>D8TT50</accession>
<evidence type="ECO:0000256" key="1">
    <source>
        <dbReference type="SAM" id="Phobius"/>
    </source>
</evidence>
<keyword evidence="1" id="KW-0472">Membrane</keyword>
<keyword evidence="1" id="KW-1133">Transmembrane helix</keyword>
<evidence type="ECO:0000313" key="2">
    <source>
        <dbReference type="EMBL" id="EFJ49250.1"/>
    </source>
</evidence>
<dbReference type="KEGG" id="vcn:VOLCADRAFT_89968"/>
<dbReference type="GeneID" id="9618869"/>
<gene>
    <name evidence="2" type="ORF">VOLCADRAFT_89968</name>
</gene>
<proteinExistence type="predicted"/>
<reference evidence="2 3" key="1">
    <citation type="journal article" date="2010" name="Science">
        <title>Genomic analysis of organismal complexity in the multicellular green alga Volvox carteri.</title>
        <authorList>
            <person name="Prochnik S.E."/>
            <person name="Umen J."/>
            <person name="Nedelcu A.M."/>
            <person name="Hallmann A."/>
            <person name="Miller S.M."/>
            <person name="Nishii I."/>
            <person name="Ferris P."/>
            <person name="Kuo A."/>
            <person name="Mitros T."/>
            <person name="Fritz-Laylin L.K."/>
            <person name="Hellsten U."/>
            <person name="Chapman J."/>
            <person name="Simakov O."/>
            <person name="Rensing S.A."/>
            <person name="Terry A."/>
            <person name="Pangilinan J."/>
            <person name="Kapitonov V."/>
            <person name="Jurka J."/>
            <person name="Salamov A."/>
            <person name="Shapiro H."/>
            <person name="Schmutz J."/>
            <person name="Grimwood J."/>
            <person name="Lindquist E."/>
            <person name="Lucas S."/>
            <person name="Grigoriev I.V."/>
            <person name="Schmitt R."/>
            <person name="Kirk D."/>
            <person name="Rokhsar D.S."/>
        </authorList>
    </citation>
    <scope>NUCLEOTIDE SEQUENCE [LARGE SCALE GENOMIC DNA]</scope>
    <source>
        <strain evidence="3">f. Nagariensis / Eve</strain>
    </source>
</reference>
<dbReference type="Proteomes" id="UP000001058">
    <property type="component" value="Unassembled WGS sequence"/>
</dbReference>
<feature type="transmembrane region" description="Helical" evidence="1">
    <location>
        <begin position="47"/>
        <end position="66"/>
    </location>
</feature>
<sequence length="102" mass="11580">MQNAKMDGLAHWRVVKAEVGKKMVVVVAQYAERDAHRRFDVARKRRLGMLPAALALAAAAAVMSTGSSCWRTSLRVLREHEGWLSRRVWTSSHRSARRPLEK</sequence>